<evidence type="ECO:0000256" key="6">
    <source>
        <dbReference type="PROSITE-ProRule" id="PRU00169"/>
    </source>
</evidence>
<dbReference type="PRINTS" id="PR01590">
    <property type="entry name" value="HTHFIS"/>
</dbReference>
<dbReference type="Pfam" id="PF25601">
    <property type="entry name" value="AAA_lid_14"/>
    <property type="match status" value="1"/>
</dbReference>
<keyword evidence="5" id="KW-0804">Transcription</keyword>
<dbReference type="PROSITE" id="PS00688">
    <property type="entry name" value="SIGMA54_INTERACT_3"/>
    <property type="match status" value="1"/>
</dbReference>
<sequence>MTTARPNDNPPVIAFVDDDERASDLFTRYAHTEGLTVHGFQSVEAAQTWLTDNAVDLVISDLKMPGMNGLEFLEWLRGEWPELPVILITGYSTIDNAIQALRLGASDFVKKPYDPEELIDLVRRLLDEGPTQPPAAAEPGERAMLGQSKAIEAVYHILDKIRDVRINVMIEGESGSGKELAARATHERSDFAGTPYIVIDCGALTDTLLENELFGHEKGAFTGANTAKPGLLEVASGGTVFLDEIGNISDAMQVKLLRVVQEQEITRVGGVQTIPIDVRFIVASNRNLAEMVREGTFRHDLYHRLNVVRLLMPPLRERREDIPALAQHFIDEFAGRFRRPAQRLTERAERAILDYPWPGNVRELKNAIERAVALSDSEEIDLELVGEDTAPVATGNETSAIDADLPTLEELERRYIEKTLKHTEGNREKTANILGINKSTLWRKLQNYGKK</sequence>
<keyword evidence="3" id="KW-0805">Transcription regulation</keyword>
<dbReference type="SMART" id="SM00448">
    <property type="entry name" value="REC"/>
    <property type="match status" value="1"/>
</dbReference>
<dbReference type="InterPro" id="IPR009057">
    <property type="entry name" value="Homeodomain-like_sf"/>
</dbReference>
<dbReference type="SUPFAM" id="SSF52540">
    <property type="entry name" value="P-loop containing nucleoside triphosphate hydrolases"/>
    <property type="match status" value="1"/>
</dbReference>
<feature type="modified residue" description="4-aspartylphosphate" evidence="6">
    <location>
        <position position="61"/>
    </location>
</feature>
<evidence type="ECO:0000313" key="9">
    <source>
        <dbReference type="EMBL" id="WQH16760.1"/>
    </source>
</evidence>
<gene>
    <name evidence="9" type="ORF">SR882_02330</name>
</gene>
<name>A0ABZ0Z055_9GAMM</name>
<evidence type="ECO:0000313" key="10">
    <source>
        <dbReference type="Proteomes" id="UP001327459"/>
    </source>
</evidence>
<keyword evidence="10" id="KW-1185">Reference proteome</keyword>
<proteinExistence type="predicted"/>
<dbReference type="Gene3D" id="3.40.50.300">
    <property type="entry name" value="P-loop containing nucleotide triphosphate hydrolases"/>
    <property type="match status" value="1"/>
</dbReference>
<dbReference type="InterPro" id="IPR058031">
    <property type="entry name" value="AAA_lid_NorR"/>
</dbReference>
<dbReference type="InterPro" id="IPR002078">
    <property type="entry name" value="Sigma_54_int"/>
</dbReference>
<dbReference type="InterPro" id="IPR001789">
    <property type="entry name" value="Sig_transdc_resp-reg_receiver"/>
</dbReference>
<dbReference type="Gene3D" id="1.10.10.60">
    <property type="entry name" value="Homeodomain-like"/>
    <property type="match status" value="1"/>
</dbReference>
<dbReference type="Pfam" id="PF00072">
    <property type="entry name" value="Response_reg"/>
    <property type="match status" value="1"/>
</dbReference>
<keyword evidence="4" id="KW-0238">DNA-binding</keyword>
<dbReference type="Pfam" id="PF02954">
    <property type="entry name" value="HTH_8"/>
    <property type="match status" value="1"/>
</dbReference>
<organism evidence="9 10">
    <name type="scientific">Guyparkeria halophila</name>
    <dbReference type="NCBI Taxonomy" id="47960"/>
    <lineage>
        <taxon>Bacteria</taxon>
        <taxon>Pseudomonadati</taxon>
        <taxon>Pseudomonadota</taxon>
        <taxon>Gammaproteobacteria</taxon>
        <taxon>Chromatiales</taxon>
        <taxon>Thioalkalibacteraceae</taxon>
        <taxon>Guyparkeria</taxon>
    </lineage>
</organism>
<dbReference type="Proteomes" id="UP001327459">
    <property type="component" value="Chromosome"/>
</dbReference>
<evidence type="ECO:0000256" key="2">
    <source>
        <dbReference type="ARBA" id="ARBA00022840"/>
    </source>
</evidence>
<dbReference type="PROSITE" id="PS50045">
    <property type="entry name" value="SIGMA54_INTERACT_4"/>
    <property type="match status" value="1"/>
</dbReference>
<dbReference type="SUPFAM" id="SSF52172">
    <property type="entry name" value="CheY-like"/>
    <property type="match status" value="1"/>
</dbReference>
<dbReference type="PROSITE" id="PS50110">
    <property type="entry name" value="RESPONSE_REGULATORY"/>
    <property type="match status" value="1"/>
</dbReference>
<dbReference type="PROSITE" id="PS00676">
    <property type="entry name" value="SIGMA54_INTERACT_2"/>
    <property type="match status" value="1"/>
</dbReference>
<dbReference type="SUPFAM" id="SSF46689">
    <property type="entry name" value="Homeodomain-like"/>
    <property type="match status" value="1"/>
</dbReference>
<dbReference type="Pfam" id="PF00158">
    <property type="entry name" value="Sigma54_activat"/>
    <property type="match status" value="1"/>
</dbReference>
<dbReference type="SMART" id="SM00382">
    <property type="entry name" value="AAA"/>
    <property type="match status" value="1"/>
</dbReference>
<dbReference type="Gene3D" id="3.40.50.2300">
    <property type="match status" value="1"/>
</dbReference>
<evidence type="ECO:0000256" key="3">
    <source>
        <dbReference type="ARBA" id="ARBA00023015"/>
    </source>
</evidence>
<dbReference type="InterPro" id="IPR011006">
    <property type="entry name" value="CheY-like_superfamily"/>
</dbReference>
<keyword evidence="2" id="KW-0067">ATP-binding</keyword>
<dbReference type="InterPro" id="IPR003593">
    <property type="entry name" value="AAA+_ATPase"/>
</dbReference>
<accession>A0ABZ0Z055</accession>
<evidence type="ECO:0000256" key="5">
    <source>
        <dbReference type="ARBA" id="ARBA00023163"/>
    </source>
</evidence>
<dbReference type="CDD" id="cd00009">
    <property type="entry name" value="AAA"/>
    <property type="match status" value="1"/>
</dbReference>
<feature type="domain" description="Response regulatory" evidence="8">
    <location>
        <begin position="12"/>
        <end position="126"/>
    </location>
</feature>
<keyword evidence="6" id="KW-0597">Phosphoprotein</keyword>
<evidence type="ECO:0000259" key="8">
    <source>
        <dbReference type="PROSITE" id="PS50110"/>
    </source>
</evidence>
<dbReference type="EMBL" id="CP140153">
    <property type="protein sequence ID" value="WQH16760.1"/>
    <property type="molecule type" value="Genomic_DNA"/>
</dbReference>
<dbReference type="Gene3D" id="1.10.8.60">
    <property type="match status" value="1"/>
</dbReference>
<evidence type="ECO:0000256" key="4">
    <source>
        <dbReference type="ARBA" id="ARBA00023125"/>
    </source>
</evidence>
<dbReference type="InterPro" id="IPR025944">
    <property type="entry name" value="Sigma_54_int_dom_CS"/>
</dbReference>
<dbReference type="RefSeq" id="WP_322521749.1">
    <property type="nucleotide sequence ID" value="NZ_CP140153.1"/>
</dbReference>
<reference evidence="9 10" key="1">
    <citation type="submission" date="2023-11" db="EMBL/GenBank/DDBJ databases">
        <title>MicrobeMod: A computational toolkit for identifying prokaryotic methylation and restriction-modification with nanopore sequencing.</title>
        <authorList>
            <person name="Crits-Christoph A."/>
            <person name="Kang S.C."/>
            <person name="Lee H."/>
            <person name="Ostrov N."/>
        </authorList>
    </citation>
    <scope>NUCLEOTIDE SEQUENCE [LARGE SCALE GENOMIC DNA]</scope>
    <source>
        <strain evidence="9 10">ATCC 49870</strain>
    </source>
</reference>
<feature type="domain" description="Sigma-54 factor interaction" evidence="7">
    <location>
        <begin position="144"/>
        <end position="373"/>
    </location>
</feature>
<keyword evidence="1" id="KW-0547">Nucleotide-binding</keyword>
<protein>
    <submittedName>
        <fullName evidence="9">Sigma-54 dependent transcriptional regulator</fullName>
    </submittedName>
</protein>
<evidence type="ECO:0000259" key="7">
    <source>
        <dbReference type="PROSITE" id="PS50045"/>
    </source>
</evidence>
<evidence type="ECO:0000256" key="1">
    <source>
        <dbReference type="ARBA" id="ARBA00022741"/>
    </source>
</evidence>
<dbReference type="InterPro" id="IPR025943">
    <property type="entry name" value="Sigma_54_int_dom_ATP-bd_2"/>
</dbReference>
<dbReference type="InterPro" id="IPR002197">
    <property type="entry name" value="HTH_Fis"/>
</dbReference>
<dbReference type="InterPro" id="IPR027417">
    <property type="entry name" value="P-loop_NTPase"/>
</dbReference>
<dbReference type="PANTHER" id="PTHR32071">
    <property type="entry name" value="TRANSCRIPTIONAL REGULATORY PROTEIN"/>
    <property type="match status" value="1"/>
</dbReference>